<keyword evidence="1" id="KW-0443">Lipid metabolism</keyword>
<reference evidence="3" key="1">
    <citation type="journal article" date="2023" name="Insect Mol. Biol.">
        <title>Genome sequencing provides insights into the evolution of gene families encoding plant cell wall-degrading enzymes in longhorned beetles.</title>
        <authorList>
            <person name="Shin N.R."/>
            <person name="Okamura Y."/>
            <person name="Kirsch R."/>
            <person name="Pauchet Y."/>
        </authorList>
    </citation>
    <scope>NUCLEOTIDE SEQUENCE</scope>
    <source>
        <strain evidence="3">AMC_N1</strain>
    </source>
</reference>
<dbReference type="AlphaFoldDB" id="A0AAV8Z2M7"/>
<evidence type="ECO:0000256" key="1">
    <source>
        <dbReference type="RuleBase" id="RU363097"/>
    </source>
</evidence>
<keyword evidence="1" id="KW-0560">Oxidoreductase</keyword>
<keyword evidence="1" id="KW-0521">NADP</keyword>
<dbReference type="PANTHER" id="PTHR11011:SF24">
    <property type="entry name" value="FATTY ACYL-COA REDUCTASE"/>
    <property type="match status" value="1"/>
</dbReference>
<evidence type="ECO:0000313" key="4">
    <source>
        <dbReference type="Proteomes" id="UP001162162"/>
    </source>
</evidence>
<feature type="domain" description="Thioester reductase (TE)" evidence="2">
    <location>
        <begin position="62"/>
        <end position="120"/>
    </location>
</feature>
<keyword evidence="4" id="KW-1185">Reference proteome</keyword>
<evidence type="ECO:0000313" key="3">
    <source>
        <dbReference type="EMBL" id="KAJ8958399.1"/>
    </source>
</evidence>
<dbReference type="Pfam" id="PF07993">
    <property type="entry name" value="NAD_binding_4"/>
    <property type="match status" value="1"/>
</dbReference>
<evidence type="ECO:0000259" key="2">
    <source>
        <dbReference type="Pfam" id="PF07993"/>
    </source>
</evidence>
<dbReference type="GO" id="GO:0005777">
    <property type="term" value="C:peroxisome"/>
    <property type="evidence" value="ECO:0007669"/>
    <property type="project" value="TreeGrafter"/>
</dbReference>
<protein>
    <recommendedName>
        <fullName evidence="1">Fatty acyl-CoA reductase</fullName>
        <ecNumber evidence="1">1.2.1.84</ecNumber>
    </recommendedName>
</protein>
<comment type="catalytic activity">
    <reaction evidence="1">
        <text>a long-chain fatty acyl-CoA + 2 NADPH + 2 H(+) = a long-chain primary fatty alcohol + 2 NADP(+) + CoA</text>
        <dbReference type="Rhea" id="RHEA:52716"/>
        <dbReference type="ChEBI" id="CHEBI:15378"/>
        <dbReference type="ChEBI" id="CHEBI:57287"/>
        <dbReference type="ChEBI" id="CHEBI:57783"/>
        <dbReference type="ChEBI" id="CHEBI:58349"/>
        <dbReference type="ChEBI" id="CHEBI:77396"/>
        <dbReference type="ChEBI" id="CHEBI:83139"/>
        <dbReference type="EC" id="1.2.1.84"/>
    </reaction>
</comment>
<comment type="function">
    <text evidence="1">Catalyzes the reduction of fatty acyl-CoA to fatty alcohols.</text>
</comment>
<comment type="similarity">
    <text evidence="1">Belongs to the fatty acyl-CoA reductase family.</text>
</comment>
<name>A0AAV8Z2M7_9CUCU</name>
<comment type="caution">
    <text evidence="3">The sequence shown here is derived from an EMBL/GenBank/DDBJ whole genome shotgun (WGS) entry which is preliminary data.</text>
</comment>
<sequence>MVALKGTRFKSVEAVKAKATEILNQLTEADFQHCSRWKQLPAQWKSRMELCGDRQREYIEGEKVAIVIVTNTMMDPVPGWIDTFNGPAGNTVASGKGVLRTMYADPDLIADYIPCDIVVKGSIIATWKKGNENNKDKYKLTVCNGGASKTWHATMAESNTYVGRYFGIHLSMVCFGTRTSL</sequence>
<dbReference type="InterPro" id="IPR026055">
    <property type="entry name" value="FAR"/>
</dbReference>
<dbReference type="GO" id="GO:0035336">
    <property type="term" value="P:long-chain fatty-acyl-CoA metabolic process"/>
    <property type="evidence" value="ECO:0007669"/>
    <property type="project" value="TreeGrafter"/>
</dbReference>
<dbReference type="EMBL" id="JAPWTK010000017">
    <property type="protein sequence ID" value="KAJ8958399.1"/>
    <property type="molecule type" value="Genomic_DNA"/>
</dbReference>
<keyword evidence="1" id="KW-0444">Lipid biosynthesis</keyword>
<dbReference type="GO" id="GO:0080019">
    <property type="term" value="F:alcohol-forming very long-chain fatty acyl-CoA reductase activity"/>
    <property type="evidence" value="ECO:0007669"/>
    <property type="project" value="InterPro"/>
</dbReference>
<dbReference type="GO" id="GO:0102965">
    <property type="term" value="F:alcohol-forming long-chain fatty acyl-CoA reductase activity"/>
    <property type="evidence" value="ECO:0007669"/>
    <property type="project" value="UniProtKB-EC"/>
</dbReference>
<gene>
    <name evidence="3" type="ORF">NQ318_002181</name>
</gene>
<proteinExistence type="inferred from homology"/>
<accession>A0AAV8Z2M7</accession>
<organism evidence="3 4">
    <name type="scientific">Aromia moschata</name>
    <dbReference type="NCBI Taxonomy" id="1265417"/>
    <lineage>
        <taxon>Eukaryota</taxon>
        <taxon>Metazoa</taxon>
        <taxon>Ecdysozoa</taxon>
        <taxon>Arthropoda</taxon>
        <taxon>Hexapoda</taxon>
        <taxon>Insecta</taxon>
        <taxon>Pterygota</taxon>
        <taxon>Neoptera</taxon>
        <taxon>Endopterygota</taxon>
        <taxon>Coleoptera</taxon>
        <taxon>Polyphaga</taxon>
        <taxon>Cucujiformia</taxon>
        <taxon>Chrysomeloidea</taxon>
        <taxon>Cerambycidae</taxon>
        <taxon>Cerambycinae</taxon>
        <taxon>Callichromatini</taxon>
        <taxon>Aromia</taxon>
    </lineage>
</organism>
<dbReference type="EC" id="1.2.1.84" evidence="1"/>
<dbReference type="InterPro" id="IPR013120">
    <property type="entry name" value="FAR_NAD-bd"/>
</dbReference>
<dbReference type="PANTHER" id="PTHR11011">
    <property type="entry name" value="MALE STERILITY PROTEIN 2-RELATED"/>
    <property type="match status" value="1"/>
</dbReference>
<dbReference type="Proteomes" id="UP001162162">
    <property type="component" value="Unassembled WGS sequence"/>
</dbReference>